<feature type="binding site" description="M2 metal binding site" evidence="13">
    <location>
        <position position="173"/>
    </location>
    <ligand>
        <name>Fe(2+)</name>
        <dbReference type="ChEBI" id="CHEBI:29033"/>
    </ligand>
</feature>
<dbReference type="Proteomes" id="UP000009234">
    <property type="component" value="Chromosome"/>
</dbReference>
<dbReference type="EMBL" id="CP002780">
    <property type="protein sequence ID" value="AEG60436.1"/>
    <property type="molecule type" value="Genomic_DNA"/>
</dbReference>
<evidence type="ECO:0000256" key="2">
    <source>
        <dbReference type="ARBA" id="ARBA00009703"/>
    </source>
</evidence>
<dbReference type="PANTHER" id="PTHR11040">
    <property type="entry name" value="ZINC/IRON TRANSPORTER"/>
    <property type="match status" value="1"/>
</dbReference>
<sequence>MVINMDHQLMIAFALCTLAGLSTGFGSLIAFFTDRTNTKMLSLGLGFSAGVMIYVSMMDLLPQARHQLVLGGEGVLADWMVLGGFLGGMLLIASIDKFVPEPVNPHELQLVGDLAGPAEEKGQEGLKRVGLFTALAIANHNFPEGMATFVSALQDPSIGVAIALAVAIHNIPEGMAVALLVFYATGSRKKAFLHSFLSGMAEPVGAVAGYLLLLPYLNYITFGIVFAVIAGIMVYISLDELLPAARKFGEHHLSIYGVIGGMMIMAVSLILL</sequence>
<feature type="transmembrane region" description="Helical" evidence="13">
    <location>
        <begin position="158"/>
        <end position="184"/>
    </location>
</feature>
<dbReference type="InterPro" id="IPR003689">
    <property type="entry name" value="ZIP"/>
</dbReference>
<feature type="binding site" description="M1 metal binding site" evidence="13">
    <location>
        <position position="169"/>
    </location>
    <ligand>
        <name>Zn(2+)</name>
        <dbReference type="ChEBI" id="CHEBI:29105"/>
    </ligand>
</feature>
<dbReference type="HAMAP" id="MF_00548">
    <property type="entry name" value="ZupT"/>
    <property type="match status" value="1"/>
</dbReference>
<keyword evidence="3 13" id="KW-0813">Transport</keyword>
<evidence type="ECO:0000256" key="7">
    <source>
        <dbReference type="ARBA" id="ARBA00022833"/>
    </source>
</evidence>
<keyword evidence="10" id="KW-0408">Iron</keyword>
<feature type="binding site" description="M2 metal binding site" evidence="13">
    <location>
        <position position="141"/>
    </location>
    <ligand>
        <name>Fe(2+)</name>
        <dbReference type="ChEBI" id="CHEBI:29033"/>
    </ligand>
</feature>
<keyword evidence="15" id="KW-1185">Reference proteome</keyword>
<dbReference type="HOGENOM" id="CLU_015114_1_3_9"/>
<dbReference type="GO" id="GO:0005385">
    <property type="term" value="F:zinc ion transmembrane transporter activity"/>
    <property type="evidence" value="ECO:0007669"/>
    <property type="project" value="UniProtKB-UniRule"/>
</dbReference>
<dbReference type="GO" id="GO:0046872">
    <property type="term" value="F:metal ion binding"/>
    <property type="evidence" value="ECO:0007669"/>
    <property type="project" value="UniProtKB-KW"/>
</dbReference>
<evidence type="ECO:0000256" key="8">
    <source>
        <dbReference type="ARBA" id="ARBA00022906"/>
    </source>
</evidence>
<feature type="binding site" description="M2 metal binding site" evidence="13">
    <location>
        <position position="170"/>
    </location>
    <ligand>
        <name>Fe(2+)</name>
        <dbReference type="ChEBI" id="CHEBI:29033"/>
    </ligand>
</feature>
<dbReference type="GO" id="GO:0005886">
    <property type="term" value="C:plasma membrane"/>
    <property type="evidence" value="ECO:0007669"/>
    <property type="project" value="UniProtKB-SubCell"/>
</dbReference>
<comment type="subcellular location">
    <subcellularLocation>
        <location evidence="1 13">Cell membrane</location>
        <topology evidence="1 13">Multi-pass membrane protein</topology>
    </subcellularLocation>
</comment>
<comment type="similarity">
    <text evidence="2 13">Belongs to the ZIP transporter (TC 2.A.5) family. ZupT subfamily.</text>
</comment>
<dbReference type="STRING" id="696281.Desru_2187"/>
<evidence type="ECO:0000256" key="10">
    <source>
        <dbReference type="ARBA" id="ARBA00023004"/>
    </source>
</evidence>
<feature type="binding site" description="M2 metal binding site" evidence="13">
    <location>
        <position position="202"/>
    </location>
    <ligand>
        <name>Fe(2+)</name>
        <dbReference type="ChEBI" id="CHEBI:29033"/>
    </ligand>
</feature>
<keyword evidence="8 13" id="KW-0864">Zinc transport</keyword>
<dbReference type="PANTHER" id="PTHR11040:SF205">
    <property type="entry name" value="ZINC TRANSPORTER ZUPT"/>
    <property type="match status" value="1"/>
</dbReference>
<dbReference type="Pfam" id="PF02535">
    <property type="entry name" value="Zip"/>
    <property type="match status" value="1"/>
</dbReference>
<evidence type="ECO:0000256" key="3">
    <source>
        <dbReference type="ARBA" id="ARBA00022448"/>
    </source>
</evidence>
<dbReference type="InterPro" id="IPR023498">
    <property type="entry name" value="Zn_transptr_ZupT"/>
</dbReference>
<evidence type="ECO:0000256" key="12">
    <source>
        <dbReference type="ARBA" id="ARBA00023136"/>
    </source>
</evidence>
<keyword evidence="9 13" id="KW-1133">Transmembrane helix</keyword>
<gene>
    <name evidence="13" type="primary">zupT</name>
    <name evidence="14" type="ordered locus">Desru_2187</name>
</gene>
<dbReference type="AlphaFoldDB" id="F6DKR1"/>
<feature type="binding site" description="M1 metal binding site" evidence="13">
    <location>
        <position position="144"/>
    </location>
    <ligand>
        <name>Zn(2+)</name>
        <dbReference type="ChEBI" id="CHEBI:29105"/>
    </ligand>
</feature>
<evidence type="ECO:0000256" key="1">
    <source>
        <dbReference type="ARBA" id="ARBA00004651"/>
    </source>
</evidence>
<dbReference type="NCBIfam" id="NF003243">
    <property type="entry name" value="PRK04201.1"/>
    <property type="match status" value="1"/>
</dbReference>
<keyword evidence="11 13" id="KW-0406">Ion transport</keyword>
<comment type="caution">
    <text evidence="13">Lacks conserved residue(s) required for the propagation of feature annotation.</text>
</comment>
<feature type="transmembrane region" description="Helical" evidence="13">
    <location>
        <begin position="191"/>
        <end position="213"/>
    </location>
</feature>
<evidence type="ECO:0000313" key="14">
    <source>
        <dbReference type="EMBL" id="AEG60436.1"/>
    </source>
</evidence>
<organism evidence="14 15">
    <name type="scientific">Desulforamulus ruminis (strain ATCC 23193 / DSM 2154 / NCIMB 8452 / DL)</name>
    <name type="common">Desulfotomaculum ruminis</name>
    <dbReference type="NCBI Taxonomy" id="696281"/>
    <lineage>
        <taxon>Bacteria</taxon>
        <taxon>Bacillati</taxon>
        <taxon>Bacillota</taxon>
        <taxon>Clostridia</taxon>
        <taxon>Eubacteriales</taxon>
        <taxon>Peptococcaceae</taxon>
        <taxon>Desulforamulus</taxon>
    </lineage>
</organism>
<keyword evidence="4 13" id="KW-1003">Cell membrane</keyword>
<feature type="transmembrane region" description="Helical" evidence="13">
    <location>
        <begin position="253"/>
        <end position="271"/>
    </location>
</feature>
<dbReference type="eggNOG" id="COG0428">
    <property type="taxonomic scope" value="Bacteria"/>
</dbReference>
<feature type="transmembrane region" description="Helical" evidence="13">
    <location>
        <begin position="219"/>
        <end position="241"/>
    </location>
</feature>
<dbReference type="KEGG" id="dru:Desru_2187"/>
<feature type="transmembrane region" description="Helical" evidence="13">
    <location>
        <begin position="74"/>
        <end position="95"/>
    </location>
</feature>
<evidence type="ECO:0000256" key="4">
    <source>
        <dbReference type="ARBA" id="ARBA00022475"/>
    </source>
</evidence>
<feature type="binding site" description="M1 metal binding site" evidence="13">
    <location>
        <position position="173"/>
    </location>
    <ligand>
        <name>Zn(2+)</name>
        <dbReference type="ChEBI" id="CHEBI:29105"/>
    </ligand>
</feature>
<comment type="function">
    <text evidence="13">Mediates zinc uptake. May also transport other divalent cations.</text>
</comment>
<evidence type="ECO:0000256" key="5">
    <source>
        <dbReference type="ARBA" id="ARBA00022692"/>
    </source>
</evidence>
<keyword evidence="5 13" id="KW-0812">Transmembrane</keyword>
<name>F6DKR1_DESRL</name>
<reference evidence="14 15" key="2">
    <citation type="journal article" date="2012" name="Stand. Genomic Sci.">
        <title>Complete genome sequence of the sulfate-reducing firmicute Desulfotomaculum ruminis type strain (DL(T)).</title>
        <authorList>
            <person name="Spring S."/>
            <person name="Visser M."/>
            <person name="Lu M."/>
            <person name="Copeland A."/>
            <person name="Lapidus A."/>
            <person name="Lucas S."/>
            <person name="Cheng J.F."/>
            <person name="Han C."/>
            <person name="Tapia R."/>
            <person name="Goodwin L.A."/>
            <person name="Pitluck S."/>
            <person name="Ivanova N."/>
            <person name="Land M."/>
            <person name="Hauser L."/>
            <person name="Larimer F."/>
            <person name="Rohde M."/>
            <person name="Goker M."/>
            <person name="Detter J.C."/>
            <person name="Kyrpides N.C."/>
            <person name="Woyke T."/>
            <person name="Schaap P.J."/>
            <person name="Plugge C.M."/>
            <person name="Muyzer G."/>
            <person name="Kuever J."/>
            <person name="Pereira I.A."/>
            <person name="Parshina S.N."/>
            <person name="Bernier-Latmani R."/>
            <person name="Stams A.J."/>
            <person name="Klenk H.P."/>
        </authorList>
    </citation>
    <scope>NUCLEOTIDE SEQUENCE [LARGE SCALE GENOMIC DNA]</scope>
    <source>
        <strain evidence="15">ATCC 23193 / DSM 2154 / NCIB 8452 / DL</strain>
    </source>
</reference>
<evidence type="ECO:0000256" key="6">
    <source>
        <dbReference type="ARBA" id="ARBA00022723"/>
    </source>
</evidence>
<evidence type="ECO:0000256" key="11">
    <source>
        <dbReference type="ARBA" id="ARBA00023065"/>
    </source>
</evidence>
<keyword evidence="6" id="KW-0479">Metal-binding</keyword>
<feature type="transmembrane region" description="Helical" evidence="13">
    <location>
        <begin position="42"/>
        <end position="62"/>
    </location>
</feature>
<reference evidence="15" key="1">
    <citation type="submission" date="2011-05" db="EMBL/GenBank/DDBJ databases">
        <title>Complete sequence of Desulfotomaculum ruminis DSM 2154.</title>
        <authorList>
            <person name="Lucas S."/>
            <person name="Copeland A."/>
            <person name="Lapidus A."/>
            <person name="Cheng J.-F."/>
            <person name="Goodwin L."/>
            <person name="Pitluck S."/>
            <person name="Lu M."/>
            <person name="Detter J.C."/>
            <person name="Han C."/>
            <person name="Tapia R."/>
            <person name="Land M."/>
            <person name="Hauser L."/>
            <person name="Kyrpides N."/>
            <person name="Ivanova N."/>
            <person name="Mikhailova N."/>
            <person name="Pagani I."/>
            <person name="Stams A.J.M."/>
            <person name="Plugge C.M."/>
            <person name="Muyzer G."/>
            <person name="Kuever J."/>
            <person name="Parshina S.N."/>
            <person name="Ivanova A.E."/>
            <person name="Nazina T.N."/>
            <person name="Brambilla E."/>
            <person name="Spring S."/>
            <person name="Klenk H.-P."/>
            <person name="Woyke T."/>
        </authorList>
    </citation>
    <scope>NUCLEOTIDE SEQUENCE [LARGE SCALE GENOMIC DNA]</scope>
    <source>
        <strain evidence="15">ATCC 23193 / DSM 2154 / NCIB 8452 / DL</strain>
    </source>
</reference>
<evidence type="ECO:0000256" key="9">
    <source>
        <dbReference type="ARBA" id="ARBA00022989"/>
    </source>
</evidence>
<evidence type="ECO:0000256" key="13">
    <source>
        <dbReference type="HAMAP-Rule" id="MF_00548"/>
    </source>
</evidence>
<comment type="catalytic activity">
    <reaction evidence="13">
        <text>Zn(2+)(in) = Zn(2+)(out)</text>
        <dbReference type="Rhea" id="RHEA:29351"/>
        <dbReference type="ChEBI" id="CHEBI:29105"/>
    </reaction>
</comment>
<accession>F6DKR1</accession>
<keyword evidence="7 13" id="KW-0862">Zinc</keyword>
<evidence type="ECO:0000313" key="15">
    <source>
        <dbReference type="Proteomes" id="UP000009234"/>
    </source>
</evidence>
<proteinExistence type="inferred from homology"/>
<protein>
    <recommendedName>
        <fullName evidence="13">Zinc transporter ZupT</fullName>
    </recommendedName>
</protein>
<keyword evidence="12 13" id="KW-0472">Membrane</keyword>
<feature type="binding site" description="M2 metal binding site" evidence="13">
    <location>
        <position position="144"/>
    </location>
    <ligand>
        <name>Fe(2+)</name>
        <dbReference type="ChEBI" id="CHEBI:29033"/>
    </ligand>
</feature>